<reference evidence="4" key="1">
    <citation type="journal article" date="2020" name="Stud. Mycol.">
        <title>101 Dothideomycetes genomes: a test case for predicting lifestyles and emergence of pathogens.</title>
        <authorList>
            <person name="Haridas S."/>
            <person name="Albert R."/>
            <person name="Binder M."/>
            <person name="Bloem J."/>
            <person name="Labutti K."/>
            <person name="Salamov A."/>
            <person name="Andreopoulos B."/>
            <person name="Baker S."/>
            <person name="Barry K."/>
            <person name="Bills G."/>
            <person name="Bluhm B."/>
            <person name="Cannon C."/>
            <person name="Castanera R."/>
            <person name="Culley D."/>
            <person name="Daum C."/>
            <person name="Ezra D."/>
            <person name="Gonzalez J."/>
            <person name="Henrissat B."/>
            <person name="Kuo A."/>
            <person name="Liang C."/>
            <person name="Lipzen A."/>
            <person name="Lutzoni F."/>
            <person name="Magnuson J."/>
            <person name="Mondo S."/>
            <person name="Nolan M."/>
            <person name="Ohm R."/>
            <person name="Pangilinan J."/>
            <person name="Park H.-J."/>
            <person name="Ramirez L."/>
            <person name="Alfaro M."/>
            <person name="Sun H."/>
            <person name="Tritt A."/>
            <person name="Yoshinaga Y."/>
            <person name="Zwiers L.-H."/>
            <person name="Turgeon B."/>
            <person name="Goodwin S."/>
            <person name="Spatafora J."/>
            <person name="Crous P."/>
            <person name="Grigoriev I."/>
        </authorList>
    </citation>
    <scope>NUCLEOTIDE SEQUENCE</scope>
    <source>
        <strain evidence="4">CBS 115976</strain>
    </source>
</reference>
<feature type="signal peptide" evidence="3">
    <location>
        <begin position="1"/>
        <end position="20"/>
    </location>
</feature>
<dbReference type="GO" id="GO:0052689">
    <property type="term" value="F:carboxylic ester hydrolase activity"/>
    <property type="evidence" value="ECO:0007669"/>
    <property type="project" value="UniProtKB-ARBA"/>
</dbReference>
<dbReference type="InterPro" id="IPR029058">
    <property type="entry name" value="AB_hydrolase_fold"/>
</dbReference>
<dbReference type="SUPFAM" id="SSF53474">
    <property type="entry name" value="alpha/beta-Hydrolases"/>
    <property type="match status" value="1"/>
</dbReference>
<dbReference type="Gene3D" id="3.40.50.1820">
    <property type="entry name" value="alpha/beta hydrolase"/>
    <property type="match status" value="1"/>
</dbReference>
<evidence type="ECO:0000256" key="1">
    <source>
        <dbReference type="ARBA" id="ARBA00022801"/>
    </source>
</evidence>
<dbReference type="PANTHER" id="PTHR33630:SF9">
    <property type="entry name" value="CUTINASE 4"/>
    <property type="match status" value="1"/>
</dbReference>
<dbReference type="Pfam" id="PF01083">
    <property type="entry name" value="Cutinase"/>
    <property type="match status" value="1"/>
</dbReference>
<accession>A0A6A6UQB3</accession>
<dbReference type="AlphaFoldDB" id="A0A6A6UQB3"/>
<name>A0A6A6UQB3_9PEZI</name>
<dbReference type="InterPro" id="IPR000675">
    <property type="entry name" value="Cutinase/axe"/>
</dbReference>
<keyword evidence="5" id="KW-1185">Reference proteome</keyword>
<keyword evidence="1 4" id="KW-0378">Hydrolase</keyword>
<keyword evidence="3" id="KW-0732">Signal</keyword>
<sequence length="258" mass="27518">MRFYSTVAIGLSSAVSVVSAQDGCSALHLIFARGTGETKGLGLAGTSLATELKKLVPGVTTSPDDYPADFTGCASESKGIDDLVKQLTTRSKACPKQKYALGGHSQGAVVTTRAIPKMPKDILPRILTVTNFGSPPCLPEVKDRCKSYCNKGDDICDGSKNSKSLGRCVTSRRLMARSWMTGEGDDEFVRQLNMESAKSLNLTSESTEDVNVEQVTCTGADTPEKGHPVSGFTKFYHADAFYTKAAACYIATKFQASS</sequence>
<dbReference type="SMART" id="SM01110">
    <property type="entry name" value="Cutinase"/>
    <property type="match status" value="1"/>
</dbReference>
<keyword evidence="2" id="KW-1015">Disulfide bond</keyword>
<gene>
    <name evidence="4" type="ORF">BT63DRAFT_410884</name>
</gene>
<feature type="chain" id="PRO_5025504022" evidence="3">
    <location>
        <begin position="21"/>
        <end position="258"/>
    </location>
</feature>
<dbReference type="OrthoDB" id="2586582at2759"/>
<protein>
    <submittedName>
        <fullName evidence="4">Alpha/beta-hydrolase</fullName>
    </submittedName>
</protein>
<evidence type="ECO:0000313" key="5">
    <source>
        <dbReference type="Proteomes" id="UP000799302"/>
    </source>
</evidence>
<evidence type="ECO:0000256" key="3">
    <source>
        <dbReference type="SAM" id="SignalP"/>
    </source>
</evidence>
<dbReference type="EMBL" id="MU004231">
    <property type="protein sequence ID" value="KAF2673936.1"/>
    <property type="molecule type" value="Genomic_DNA"/>
</dbReference>
<dbReference type="PANTHER" id="PTHR33630">
    <property type="entry name" value="CUTINASE RV1984C-RELATED-RELATED"/>
    <property type="match status" value="1"/>
</dbReference>
<evidence type="ECO:0000256" key="2">
    <source>
        <dbReference type="ARBA" id="ARBA00023157"/>
    </source>
</evidence>
<dbReference type="Proteomes" id="UP000799302">
    <property type="component" value="Unassembled WGS sequence"/>
</dbReference>
<evidence type="ECO:0000313" key="4">
    <source>
        <dbReference type="EMBL" id="KAF2673936.1"/>
    </source>
</evidence>
<proteinExistence type="predicted"/>
<organism evidence="4 5">
    <name type="scientific">Microthyrium microscopicum</name>
    <dbReference type="NCBI Taxonomy" id="703497"/>
    <lineage>
        <taxon>Eukaryota</taxon>
        <taxon>Fungi</taxon>
        <taxon>Dikarya</taxon>
        <taxon>Ascomycota</taxon>
        <taxon>Pezizomycotina</taxon>
        <taxon>Dothideomycetes</taxon>
        <taxon>Dothideomycetes incertae sedis</taxon>
        <taxon>Microthyriales</taxon>
        <taxon>Microthyriaceae</taxon>
        <taxon>Microthyrium</taxon>
    </lineage>
</organism>